<evidence type="ECO:0000313" key="4">
    <source>
        <dbReference type="EMBL" id="MDY0883619.1"/>
    </source>
</evidence>
<dbReference type="Proteomes" id="UP001279642">
    <property type="component" value="Unassembled WGS sequence"/>
</dbReference>
<dbReference type="InterPro" id="IPR027279">
    <property type="entry name" value="D_amino_pept/lipop_sf"/>
</dbReference>
<comment type="caution">
    <text evidence="4">The sequence shown here is derived from an EMBL/GenBank/DDBJ whole genome shotgun (WGS) entry which is preliminary data.</text>
</comment>
<keyword evidence="4" id="KW-0378">Hydrolase</keyword>
<accession>A0ABU5EBG4</accession>
<feature type="domain" description="Beta-lactamase-related" evidence="2">
    <location>
        <begin position="8"/>
        <end position="324"/>
    </location>
</feature>
<dbReference type="EMBL" id="JAXCLW010000003">
    <property type="protein sequence ID" value="MDY0883619.1"/>
    <property type="molecule type" value="Genomic_DNA"/>
</dbReference>
<reference evidence="4 5" key="1">
    <citation type="journal article" date="2016" name="Antonie Van Leeuwenhoek">
        <title>Dongia soli sp. nov., isolated from soil from Dokdo, Korea.</title>
        <authorList>
            <person name="Kim D.U."/>
            <person name="Lee H."/>
            <person name="Kim H."/>
            <person name="Kim S.G."/>
            <person name="Ka J.O."/>
        </authorList>
    </citation>
    <scope>NUCLEOTIDE SEQUENCE [LARGE SCALE GENOMIC DNA]</scope>
    <source>
        <strain evidence="4 5">D78</strain>
    </source>
</reference>
<protein>
    <submittedName>
        <fullName evidence="4">D-aminopeptidase</fullName>
        <ecNumber evidence="4">3.4.11.19</ecNumber>
    </submittedName>
</protein>
<evidence type="ECO:0000259" key="3">
    <source>
        <dbReference type="Pfam" id="PF07930"/>
    </source>
</evidence>
<dbReference type="GO" id="GO:0004177">
    <property type="term" value="F:aminopeptidase activity"/>
    <property type="evidence" value="ECO:0007669"/>
    <property type="project" value="UniProtKB-KW"/>
</dbReference>
<dbReference type="EC" id="3.4.11.19" evidence="4"/>
<dbReference type="Pfam" id="PF07930">
    <property type="entry name" value="DAP_B"/>
    <property type="match status" value="1"/>
</dbReference>
<evidence type="ECO:0000256" key="1">
    <source>
        <dbReference type="ARBA" id="ARBA00022438"/>
    </source>
</evidence>
<dbReference type="SUPFAM" id="SSF50886">
    <property type="entry name" value="D-aminopeptidase, middle and C-terminal domains"/>
    <property type="match status" value="2"/>
</dbReference>
<dbReference type="PANTHER" id="PTHR46825">
    <property type="entry name" value="D-ALANYL-D-ALANINE-CARBOXYPEPTIDASE/ENDOPEPTIDASE AMPH"/>
    <property type="match status" value="1"/>
</dbReference>
<dbReference type="Gene3D" id="3.40.710.10">
    <property type="entry name" value="DD-peptidase/beta-lactamase superfamily"/>
    <property type="match status" value="1"/>
</dbReference>
<keyword evidence="5" id="KW-1185">Reference proteome</keyword>
<dbReference type="InterPro" id="IPR001466">
    <property type="entry name" value="Beta-lactam-related"/>
</dbReference>
<sequence>MMDLTALEQAVEDLPRRYPGPGGAVAVVKDGVPIVRHGWGFANLETHQPFTPTTLTPICSITKQFTCATLLSVAPDPSDYDSFIADQLPRLEESMPSTLDLANNQSGLRDYWAVSVPCGASPEGNFRPRDSVALIELTRSLHFKPGTGYSYSNGNFRMLANAIERKADRDFGELLIDLVVTPAEMETASFVPETSALPGGASGYEGTLATGWRQGVNNLHWSGDAGLCASIDDLVAWERFIDKTRDDADGIYARLSRPTSFANGAPANYGLGLARRVRWGREMTGHGGAIRGWRLQRFWVPSERLSVDVAFNHESDSSGAAMHLLAAALGESDKPGPSDRNLAQKFEGTWIDRETGLLLDVSVNAGNGTLKASYDGGPKVLSVGPDGVAHGLDMTLRLEAGGIRILRQGDAIDSLAVPVTEGSNDGLDIGGTYRSVELESELELICAGGSWFAAFHGFLGTGPLMPMSPAGKDIWRLACHRSLDAPAPGDWTVQIKRSADGKIAGVTVGCWLARNVAFAKVR</sequence>
<organism evidence="4 5">
    <name type="scientific">Dongia soli</name>
    <dbReference type="NCBI Taxonomy" id="600628"/>
    <lineage>
        <taxon>Bacteria</taxon>
        <taxon>Pseudomonadati</taxon>
        <taxon>Pseudomonadota</taxon>
        <taxon>Alphaproteobacteria</taxon>
        <taxon>Rhodospirillales</taxon>
        <taxon>Dongiaceae</taxon>
        <taxon>Dongia</taxon>
    </lineage>
</organism>
<dbReference type="InterPro" id="IPR012338">
    <property type="entry name" value="Beta-lactam/transpept-like"/>
</dbReference>
<proteinExistence type="predicted"/>
<name>A0ABU5EBG4_9PROT</name>
<keyword evidence="1 4" id="KW-0645">Protease</keyword>
<dbReference type="RefSeq" id="WP_320508693.1">
    <property type="nucleotide sequence ID" value="NZ_JAXCLW010000003.1"/>
</dbReference>
<dbReference type="Gene3D" id="2.40.128.50">
    <property type="match status" value="2"/>
</dbReference>
<dbReference type="SUPFAM" id="SSF56601">
    <property type="entry name" value="beta-lactamase/transpeptidase-like"/>
    <property type="match status" value="1"/>
</dbReference>
<evidence type="ECO:0000259" key="2">
    <source>
        <dbReference type="Pfam" id="PF00144"/>
    </source>
</evidence>
<dbReference type="PANTHER" id="PTHR46825:SF9">
    <property type="entry name" value="BETA-LACTAMASE-RELATED DOMAIN-CONTAINING PROTEIN"/>
    <property type="match status" value="1"/>
</dbReference>
<dbReference type="InterPro" id="IPR012856">
    <property type="entry name" value="DAP_B_dom"/>
</dbReference>
<gene>
    <name evidence="4" type="ORF">SMD27_12255</name>
</gene>
<dbReference type="InterPro" id="IPR050491">
    <property type="entry name" value="AmpC-like"/>
</dbReference>
<evidence type="ECO:0000313" key="5">
    <source>
        <dbReference type="Proteomes" id="UP001279642"/>
    </source>
</evidence>
<feature type="domain" description="D-aminopeptidase" evidence="3">
    <location>
        <begin position="343"/>
        <end position="518"/>
    </location>
</feature>
<dbReference type="Pfam" id="PF00144">
    <property type="entry name" value="Beta-lactamase"/>
    <property type="match status" value="1"/>
</dbReference>
<dbReference type="NCBIfam" id="NF009622">
    <property type="entry name" value="PRK13128.1"/>
    <property type="match status" value="1"/>
</dbReference>
<keyword evidence="1 4" id="KW-0031">Aminopeptidase</keyword>